<comment type="caution">
    <text evidence="1">The sequence shown here is derived from an EMBL/GenBank/DDBJ whole genome shotgun (WGS) entry which is preliminary data.</text>
</comment>
<keyword evidence="2" id="KW-1185">Reference proteome</keyword>
<protein>
    <submittedName>
        <fullName evidence="1">DUF2190 domain-containing protein</fullName>
    </submittedName>
</protein>
<sequence length="123" mass="12090">MNIPGLITARQSSTTVIARRLIINGASDGLAGQATDGSALIIGVSTDVDAAPGDTFDVIRSGLAPVTYGGDVALGDRLTADADGKAVTAAAGDYFIGYAEVTGAADEIGSVWIAPGQLPAAGA</sequence>
<dbReference type="RefSeq" id="WP_121575079.1">
    <property type="nucleotide sequence ID" value="NZ_MJLZ01000020.1"/>
</dbReference>
<evidence type="ECO:0000313" key="1">
    <source>
        <dbReference type="EMBL" id="RLM23658.1"/>
    </source>
</evidence>
<dbReference type="InterPro" id="IPR011231">
    <property type="entry name" value="Phage_VT1-Sakai_H0018"/>
</dbReference>
<reference evidence="1 2" key="1">
    <citation type="submission" date="2016-09" db="EMBL/GenBank/DDBJ databases">
        <authorList>
            <person name="Doonan J."/>
            <person name="Pachebat J.A."/>
            <person name="Golyshin P.N."/>
            <person name="Denman S."/>
            <person name="Mcdonald J.E."/>
        </authorList>
    </citation>
    <scope>NUCLEOTIDE SEQUENCE [LARGE SCALE GENOMIC DNA]</scope>
    <source>
        <strain evidence="1 2">NCPPB 3934</strain>
    </source>
</reference>
<dbReference type="Proteomes" id="UP000285648">
    <property type="component" value="Unassembled WGS sequence"/>
</dbReference>
<evidence type="ECO:0000313" key="2">
    <source>
        <dbReference type="Proteomes" id="UP000285648"/>
    </source>
</evidence>
<dbReference type="OrthoDB" id="6637138at2"/>
<gene>
    <name evidence="1" type="ORF">BIY29_10175</name>
</gene>
<organism evidence="1 2">
    <name type="scientific">Brenneria alni</name>
    <dbReference type="NCBI Taxonomy" id="71656"/>
    <lineage>
        <taxon>Bacteria</taxon>
        <taxon>Pseudomonadati</taxon>
        <taxon>Pseudomonadota</taxon>
        <taxon>Gammaproteobacteria</taxon>
        <taxon>Enterobacterales</taxon>
        <taxon>Pectobacteriaceae</taxon>
        <taxon>Brenneria</taxon>
    </lineage>
</organism>
<dbReference type="Pfam" id="PF09956">
    <property type="entry name" value="Phage_cement_2"/>
    <property type="match status" value="1"/>
</dbReference>
<dbReference type="AlphaFoldDB" id="A0A421DNM0"/>
<name>A0A421DNM0_9GAMM</name>
<dbReference type="EMBL" id="MJLZ01000020">
    <property type="protein sequence ID" value="RLM23658.1"/>
    <property type="molecule type" value="Genomic_DNA"/>
</dbReference>
<accession>A0A421DNM0</accession>
<proteinExistence type="predicted"/>